<evidence type="ECO:0000256" key="1">
    <source>
        <dbReference type="ARBA" id="ARBA00004651"/>
    </source>
</evidence>
<dbReference type="Pfam" id="PF00528">
    <property type="entry name" value="BPD_transp_1"/>
    <property type="match status" value="1"/>
</dbReference>
<feature type="transmembrane region" description="Helical" evidence="7">
    <location>
        <begin position="131"/>
        <end position="159"/>
    </location>
</feature>
<feature type="transmembrane region" description="Helical" evidence="7">
    <location>
        <begin position="28"/>
        <end position="51"/>
    </location>
</feature>
<comment type="caution">
    <text evidence="9">The sequence shown here is derived from an EMBL/GenBank/DDBJ whole genome shotgun (WGS) entry which is preliminary data.</text>
</comment>
<dbReference type="InterPro" id="IPR000515">
    <property type="entry name" value="MetI-like"/>
</dbReference>
<evidence type="ECO:0000259" key="8">
    <source>
        <dbReference type="PROSITE" id="PS50928"/>
    </source>
</evidence>
<dbReference type="PANTHER" id="PTHR43386">
    <property type="entry name" value="OLIGOPEPTIDE TRANSPORT SYSTEM PERMEASE PROTEIN APPC"/>
    <property type="match status" value="1"/>
</dbReference>
<feature type="domain" description="ABC transmembrane type-1" evidence="8">
    <location>
        <begin position="88"/>
        <end position="276"/>
    </location>
</feature>
<dbReference type="InterPro" id="IPR035906">
    <property type="entry name" value="MetI-like_sf"/>
</dbReference>
<comment type="similarity">
    <text evidence="7">Belongs to the binding-protein-dependent transport system permease family.</text>
</comment>
<evidence type="ECO:0000256" key="4">
    <source>
        <dbReference type="ARBA" id="ARBA00022692"/>
    </source>
</evidence>
<keyword evidence="2 7" id="KW-0813">Transport</keyword>
<dbReference type="Gene3D" id="1.10.3720.10">
    <property type="entry name" value="MetI-like"/>
    <property type="match status" value="1"/>
</dbReference>
<dbReference type="PROSITE" id="PS50928">
    <property type="entry name" value="ABC_TM1"/>
    <property type="match status" value="1"/>
</dbReference>
<accession>A0ABV6EYG2</accession>
<dbReference type="EMBL" id="JBHLWM010000008">
    <property type="protein sequence ID" value="MFC0243281.1"/>
    <property type="molecule type" value="Genomic_DNA"/>
</dbReference>
<evidence type="ECO:0000256" key="2">
    <source>
        <dbReference type="ARBA" id="ARBA00022448"/>
    </source>
</evidence>
<keyword evidence="10" id="KW-1185">Reference proteome</keyword>
<evidence type="ECO:0000256" key="3">
    <source>
        <dbReference type="ARBA" id="ARBA00022475"/>
    </source>
</evidence>
<evidence type="ECO:0000313" key="10">
    <source>
        <dbReference type="Proteomes" id="UP001589775"/>
    </source>
</evidence>
<keyword evidence="4 7" id="KW-0812">Transmembrane</keyword>
<comment type="subcellular location">
    <subcellularLocation>
        <location evidence="1 7">Cell membrane</location>
        <topology evidence="1 7">Multi-pass membrane protein</topology>
    </subcellularLocation>
</comment>
<feature type="transmembrane region" description="Helical" evidence="7">
    <location>
        <begin position="208"/>
        <end position="231"/>
    </location>
</feature>
<evidence type="ECO:0000256" key="5">
    <source>
        <dbReference type="ARBA" id="ARBA00022989"/>
    </source>
</evidence>
<dbReference type="SUPFAM" id="SSF161098">
    <property type="entry name" value="MetI-like"/>
    <property type="match status" value="1"/>
</dbReference>
<dbReference type="RefSeq" id="WP_378392027.1">
    <property type="nucleotide sequence ID" value="NZ_JBHLWM010000008.1"/>
</dbReference>
<name>A0ABV6EYG2_9BRAD</name>
<keyword evidence="3" id="KW-1003">Cell membrane</keyword>
<evidence type="ECO:0000256" key="7">
    <source>
        <dbReference type="RuleBase" id="RU363032"/>
    </source>
</evidence>
<proteinExistence type="inferred from homology"/>
<protein>
    <submittedName>
        <fullName evidence="9">ABC transporter permease</fullName>
    </submittedName>
</protein>
<reference evidence="9 10" key="1">
    <citation type="submission" date="2024-09" db="EMBL/GenBank/DDBJ databases">
        <authorList>
            <person name="Sun Q."/>
            <person name="Mori K."/>
        </authorList>
    </citation>
    <scope>NUCLEOTIDE SEQUENCE [LARGE SCALE GENOMIC DNA]</scope>
    <source>
        <strain evidence="9 10">KCTC 23279</strain>
    </source>
</reference>
<feature type="transmembrane region" description="Helical" evidence="7">
    <location>
        <begin position="92"/>
        <end position="119"/>
    </location>
</feature>
<evidence type="ECO:0000313" key="9">
    <source>
        <dbReference type="EMBL" id="MFC0243281.1"/>
    </source>
</evidence>
<keyword evidence="6 7" id="KW-0472">Membrane</keyword>
<sequence length="295" mass="31080">MSVIATASPVAARTRARSLPAIFRSKAMLFGLVVLGALILIAIFAGALGVVDPAAVQPRLRLKPPSAAAWLGTDHLGRDVYSRLIYGSRVSLLVGGVVALLAVVFGALLGLISGAVRWIDGLLMRAMDGVMAIPAILFAVAMIGALGADLVTICIAIAIPEIPRVARLVRSIVLTVREEPYIEAAVSMGTRTPTLIARHMVPNVLAPLIAQATFIASSAILIEASLSFLGIGMPDEVPSWGNMMANARLVFQVKPMLMLLPGLCIVLTVFAINRIGDGLRDLLDPRLAKSVGRLK</sequence>
<feature type="transmembrane region" description="Helical" evidence="7">
    <location>
        <begin position="251"/>
        <end position="272"/>
    </location>
</feature>
<keyword evidence="5 7" id="KW-1133">Transmembrane helix</keyword>
<organism evidence="9 10">
    <name type="scientific">Rhodopseudomonas telluris</name>
    <dbReference type="NCBI Taxonomy" id="644215"/>
    <lineage>
        <taxon>Bacteria</taxon>
        <taxon>Pseudomonadati</taxon>
        <taxon>Pseudomonadota</taxon>
        <taxon>Alphaproteobacteria</taxon>
        <taxon>Hyphomicrobiales</taxon>
        <taxon>Nitrobacteraceae</taxon>
        <taxon>Rhodopseudomonas</taxon>
    </lineage>
</organism>
<dbReference type="Proteomes" id="UP001589775">
    <property type="component" value="Unassembled WGS sequence"/>
</dbReference>
<evidence type="ECO:0000256" key="6">
    <source>
        <dbReference type="ARBA" id="ARBA00023136"/>
    </source>
</evidence>
<dbReference type="PANTHER" id="PTHR43386:SF6">
    <property type="entry name" value="ABC TRANSPORTER PERMEASE PROTEIN"/>
    <property type="match status" value="1"/>
</dbReference>
<dbReference type="CDD" id="cd06261">
    <property type="entry name" value="TM_PBP2"/>
    <property type="match status" value="1"/>
</dbReference>
<dbReference type="InterPro" id="IPR050366">
    <property type="entry name" value="BP-dependent_transpt_permease"/>
</dbReference>
<gene>
    <name evidence="9" type="ORF">ACFFJ6_22540</name>
</gene>